<dbReference type="EMBL" id="MU853402">
    <property type="protein sequence ID" value="KAK4137418.1"/>
    <property type="molecule type" value="Genomic_DNA"/>
</dbReference>
<evidence type="ECO:0000256" key="1">
    <source>
        <dbReference type="SAM" id="MobiDB-lite"/>
    </source>
</evidence>
<evidence type="ECO:0000313" key="2">
    <source>
        <dbReference type="EMBL" id="KAK4137418.1"/>
    </source>
</evidence>
<feature type="region of interest" description="Disordered" evidence="1">
    <location>
        <begin position="1"/>
        <end position="82"/>
    </location>
</feature>
<sequence length="175" mass="19395">MANPNNMAGLDSTLVSPDDNVTTPDNNMATPSNNNLASPDNNMTTPDNNMATPSNNNLASPDDNDKPDSYVMVDRPCSESSDGQMVDVEVMIWRLRSRARRRLAGFVASKGPPEQHSPNTRMLYRELEQDAIEVERIAAELEQNRKIRDAVLSDFEEIGDDEKDEARAEGCAIKK</sequence>
<gene>
    <name evidence="2" type="ORF">BT67DRAFT_438690</name>
</gene>
<keyword evidence="3" id="KW-1185">Reference proteome</keyword>
<accession>A0AAN6UQM1</accession>
<protein>
    <submittedName>
        <fullName evidence="2">Uncharacterized protein</fullName>
    </submittedName>
</protein>
<name>A0AAN6UQM1_9PEZI</name>
<dbReference type="Proteomes" id="UP001304895">
    <property type="component" value="Unassembled WGS sequence"/>
</dbReference>
<comment type="caution">
    <text evidence="2">The sequence shown here is derived from an EMBL/GenBank/DDBJ whole genome shotgun (WGS) entry which is preliminary data.</text>
</comment>
<reference evidence="2" key="1">
    <citation type="journal article" date="2023" name="Mol. Phylogenet. Evol.">
        <title>Genome-scale phylogeny and comparative genomics of the fungal order Sordariales.</title>
        <authorList>
            <person name="Hensen N."/>
            <person name="Bonometti L."/>
            <person name="Westerberg I."/>
            <person name="Brannstrom I.O."/>
            <person name="Guillou S."/>
            <person name="Cros-Aarteil S."/>
            <person name="Calhoun S."/>
            <person name="Haridas S."/>
            <person name="Kuo A."/>
            <person name="Mondo S."/>
            <person name="Pangilinan J."/>
            <person name="Riley R."/>
            <person name="LaButti K."/>
            <person name="Andreopoulos B."/>
            <person name="Lipzen A."/>
            <person name="Chen C."/>
            <person name="Yan M."/>
            <person name="Daum C."/>
            <person name="Ng V."/>
            <person name="Clum A."/>
            <person name="Steindorff A."/>
            <person name="Ohm R.A."/>
            <person name="Martin F."/>
            <person name="Silar P."/>
            <person name="Natvig D.O."/>
            <person name="Lalanne C."/>
            <person name="Gautier V."/>
            <person name="Ament-Velasquez S.L."/>
            <person name="Kruys A."/>
            <person name="Hutchinson M.I."/>
            <person name="Powell A.J."/>
            <person name="Barry K."/>
            <person name="Miller A.N."/>
            <person name="Grigoriev I.V."/>
            <person name="Debuchy R."/>
            <person name="Gladieux P."/>
            <person name="Hiltunen Thoren M."/>
            <person name="Johannesson H."/>
        </authorList>
    </citation>
    <scope>NUCLEOTIDE SEQUENCE</scope>
    <source>
        <strain evidence="2">CBS 123565</strain>
    </source>
</reference>
<feature type="compositionally biased region" description="Polar residues" evidence="1">
    <location>
        <begin position="13"/>
        <end position="59"/>
    </location>
</feature>
<evidence type="ECO:0000313" key="3">
    <source>
        <dbReference type="Proteomes" id="UP001304895"/>
    </source>
</evidence>
<dbReference type="AlphaFoldDB" id="A0AAN6UQM1"/>
<reference evidence="2" key="2">
    <citation type="submission" date="2023-05" db="EMBL/GenBank/DDBJ databases">
        <authorList>
            <consortium name="Lawrence Berkeley National Laboratory"/>
            <person name="Steindorff A."/>
            <person name="Hensen N."/>
            <person name="Bonometti L."/>
            <person name="Westerberg I."/>
            <person name="Brannstrom I.O."/>
            <person name="Guillou S."/>
            <person name="Cros-Aarteil S."/>
            <person name="Calhoun S."/>
            <person name="Haridas S."/>
            <person name="Kuo A."/>
            <person name="Mondo S."/>
            <person name="Pangilinan J."/>
            <person name="Riley R."/>
            <person name="Labutti K."/>
            <person name="Andreopoulos B."/>
            <person name="Lipzen A."/>
            <person name="Chen C."/>
            <person name="Yanf M."/>
            <person name="Daum C."/>
            <person name="Ng V."/>
            <person name="Clum A."/>
            <person name="Ohm R."/>
            <person name="Martin F."/>
            <person name="Silar P."/>
            <person name="Natvig D."/>
            <person name="Lalanne C."/>
            <person name="Gautier V."/>
            <person name="Ament-Velasquez S.L."/>
            <person name="Kruys A."/>
            <person name="Hutchinson M.I."/>
            <person name="Powell A.J."/>
            <person name="Barry K."/>
            <person name="Miller A.N."/>
            <person name="Grigoriev I.V."/>
            <person name="Debuchy R."/>
            <person name="Gladieux P."/>
            <person name="Thoren M.H."/>
            <person name="Johannesson H."/>
        </authorList>
    </citation>
    <scope>NUCLEOTIDE SEQUENCE</scope>
    <source>
        <strain evidence="2">CBS 123565</strain>
    </source>
</reference>
<organism evidence="2 3">
    <name type="scientific">Trichocladium antarcticum</name>
    <dbReference type="NCBI Taxonomy" id="1450529"/>
    <lineage>
        <taxon>Eukaryota</taxon>
        <taxon>Fungi</taxon>
        <taxon>Dikarya</taxon>
        <taxon>Ascomycota</taxon>
        <taxon>Pezizomycotina</taxon>
        <taxon>Sordariomycetes</taxon>
        <taxon>Sordariomycetidae</taxon>
        <taxon>Sordariales</taxon>
        <taxon>Chaetomiaceae</taxon>
        <taxon>Trichocladium</taxon>
    </lineage>
</organism>
<proteinExistence type="predicted"/>